<dbReference type="EMBL" id="BPLQ01015714">
    <property type="protein sequence ID" value="GIY90572.1"/>
    <property type="molecule type" value="Genomic_DNA"/>
</dbReference>
<dbReference type="Proteomes" id="UP001054837">
    <property type="component" value="Unassembled WGS sequence"/>
</dbReference>
<comment type="caution">
    <text evidence="1">The sequence shown here is derived from an EMBL/GenBank/DDBJ whole genome shotgun (WGS) entry which is preliminary data.</text>
</comment>
<sequence length="95" mass="10475">MNLFFVSVSRFGCDSFGILFDSRRFRTTGKSKTFRFVGKNGFEEAEAPKGVPGKGGRLQIAPGGVDEIERFLKTLRKVAVKVTGTPFIAWGLNKT</sequence>
<name>A0AAV4X7J4_9ARAC</name>
<reference evidence="1 2" key="1">
    <citation type="submission" date="2021-06" db="EMBL/GenBank/DDBJ databases">
        <title>Caerostris darwini draft genome.</title>
        <authorList>
            <person name="Kono N."/>
            <person name="Arakawa K."/>
        </authorList>
    </citation>
    <scope>NUCLEOTIDE SEQUENCE [LARGE SCALE GENOMIC DNA]</scope>
</reference>
<accession>A0AAV4X7J4</accession>
<evidence type="ECO:0000313" key="2">
    <source>
        <dbReference type="Proteomes" id="UP001054837"/>
    </source>
</evidence>
<organism evidence="1 2">
    <name type="scientific">Caerostris darwini</name>
    <dbReference type="NCBI Taxonomy" id="1538125"/>
    <lineage>
        <taxon>Eukaryota</taxon>
        <taxon>Metazoa</taxon>
        <taxon>Ecdysozoa</taxon>
        <taxon>Arthropoda</taxon>
        <taxon>Chelicerata</taxon>
        <taxon>Arachnida</taxon>
        <taxon>Araneae</taxon>
        <taxon>Araneomorphae</taxon>
        <taxon>Entelegynae</taxon>
        <taxon>Araneoidea</taxon>
        <taxon>Araneidae</taxon>
        <taxon>Caerostris</taxon>
    </lineage>
</organism>
<gene>
    <name evidence="1" type="ORF">CDAR_562581</name>
</gene>
<dbReference type="AlphaFoldDB" id="A0AAV4X7J4"/>
<evidence type="ECO:0000313" key="1">
    <source>
        <dbReference type="EMBL" id="GIY90572.1"/>
    </source>
</evidence>
<proteinExistence type="predicted"/>
<keyword evidence="2" id="KW-1185">Reference proteome</keyword>
<protein>
    <submittedName>
        <fullName evidence="1">Uncharacterized protein</fullName>
    </submittedName>
</protein>